<evidence type="ECO:0000256" key="5">
    <source>
        <dbReference type="ARBA" id="ARBA00022598"/>
    </source>
</evidence>
<evidence type="ECO:0000256" key="6">
    <source>
        <dbReference type="ARBA" id="ARBA00022741"/>
    </source>
</evidence>
<evidence type="ECO:0000313" key="13">
    <source>
        <dbReference type="EMBL" id="PJK27956.1"/>
    </source>
</evidence>
<gene>
    <name evidence="11" type="primary">glyS</name>
    <name evidence="13" type="ORF">CVT23_19685</name>
</gene>
<comment type="subunit">
    <text evidence="3 11">Tetramer of two alpha and two beta subunits.</text>
</comment>
<dbReference type="EC" id="6.1.1.14" evidence="11"/>
<dbReference type="NCBIfam" id="TIGR00211">
    <property type="entry name" value="glyS"/>
    <property type="match status" value="1"/>
</dbReference>
<feature type="domain" description="DALR anticodon binding" evidence="12">
    <location>
        <begin position="590"/>
        <end position="695"/>
    </location>
</feature>
<keyword evidence="6 11" id="KW-0547">Nucleotide-binding</keyword>
<evidence type="ECO:0000259" key="12">
    <source>
        <dbReference type="Pfam" id="PF05746"/>
    </source>
</evidence>
<comment type="subcellular location">
    <subcellularLocation>
        <location evidence="1 11">Cytoplasm</location>
    </subcellularLocation>
</comment>
<keyword evidence="14" id="KW-1185">Reference proteome</keyword>
<keyword evidence="5 11" id="KW-0436">Ligase</keyword>
<accession>A0A2M9FWW9</accession>
<comment type="similarity">
    <text evidence="2 11">Belongs to the class-II aminoacyl-tRNA synthetase family.</text>
</comment>
<evidence type="ECO:0000256" key="4">
    <source>
        <dbReference type="ARBA" id="ARBA00022490"/>
    </source>
</evidence>
<dbReference type="GO" id="GO:0006420">
    <property type="term" value="P:arginyl-tRNA aminoacylation"/>
    <property type="evidence" value="ECO:0007669"/>
    <property type="project" value="InterPro"/>
</dbReference>
<dbReference type="Pfam" id="PF02092">
    <property type="entry name" value="tRNA_synt_2f"/>
    <property type="match status" value="1"/>
</dbReference>
<comment type="catalytic activity">
    <reaction evidence="10 11">
        <text>tRNA(Gly) + glycine + ATP = glycyl-tRNA(Gly) + AMP + diphosphate</text>
        <dbReference type="Rhea" id="RHEA:16013"/>
        <dbReference type="Rhea" id="RHEA-COMP:9664"/>
        <dbReference type="Rhea" id="RHEA-COMP:9683"/>
        <dbReference type="ChEBI" id="CHEBI:30616"/>
        <dbReference type="ChEBI" id="CHEBI:33019"/>
        <dbReference type="ChEBI" id="CHEBI:57305"/>
        <dbReference type="ChEBI" id="CHEBI:78442"/>
        <dbReference type="ChEBI" id="CHEBI:78522"/>
        <dbReference type="ChEBI" id="CHEBI:456215"/>
        <dbReference type="EC" id="6.1.1.14"/>
    </reaction>
</comment>
<dbReference type="PANTHER" id="PTHR30075:SF2">
    <property type="entry name" value="GLYCINE--TRNA LIGASE, CHLOROPLASTIC_MITOCHONDRIAL 2"/>
    <property type="match status" value="1"/>
</dbReference>
<evidence type="ECO:0000256" key="8">
    <source>
        <dbReference type="ARBA" id="ARBA00022917"/>
    </source>
</evidence>
<evidence type="ECO:0000256" key="3">
    <source>
        <dbReference type="ARBA" id="ARBA00011209"/>
    </source>
</evidence>
<evidence type="ECO:0000256" key="11">
    <source>
        <dbReference type="HAMAP-Rule" id="MF_00255"/>
    </source>
</evidence>
<reference evidence="13 14" key="1">
    <citation type="submission" date="2017-11" db="EMBL/GenBank/DDBJ databases">
        <title>Draft genome sequence of Rhizobiales bacterium SY3-13.</title>
        <authorList>
            <person name="Sun C."/>
        </authorList>
    </citation>
    <scope>NUCLEOTIDE SEQUENCE [LARGE SCALE GENOMIC DNA]</scope>
    <source>
        <strain evidence="13 14">SY3-13</strain>
    </source>
</reference>
<evidence type="ECO:0000256" key="7">
    <source>
        <dbReference type="ARBA" id="ARBA00022840"/>
    </source>
</evidence>
<dbReference type="InterPro" id="IPR008909">
    <property type="entry name" value="DALR_anticod-bd"/>
</dbReference>
<dbReference type="Pfam" id="PF05746">
    <property type="entry name" value="DALR_1"/>
    <property type="match status" value="1"/>
</dbReference>
<dbReference type="GO" id="GO:0005829">
    <property type="term" value="C:cytosol"/>
    <property type="evidence" value="ECO:0007669"/>
    <property type="project" value="TreeGrafter"/>
</dbReference>
<comment type="caution">
    <text evidence="13">The sequence shown here is derived from an EMBL/GenBank/DDBJ whole genome shotgun (WGS) entry which is preliminary data.</text>
</comment>
<dbReference type="InterPro" id="IPR006194">
    <property type="entry name" value="Gly-tRNA-synth_heterodimer"/>
</dbReference>
<dbReference type="SUPFAM" id="SSF109604">
    <property type="entry name" value="HD-domain/PDEase-like"/>
    <property type="match status" value="1"/>
</dbReference>
<dbReference type="RefSeq" id="WP_109794862.1">
    <property type="nucleotide sequence ID" value="NZ_PHIG01000052.1"/>
</dbReference>
<evidence type="ECO:0000256" key="10">
    <source>
        <dbReference type="ARBA" id="ARBA00047937"/>
    </source>
</evidence>
<dbReference type="AlphaFoldDB" id="A0A2M9FWW9"/>
<keyword evidence="8 11" id="KW-0648">Protein biosynthesis</keyword>
<dbReference type="PROSITE" id="PS50861">
    <property type="entry name" value="AA_TRNA_LIGASE_II_GLYAB"/>
    <property type="match status" value="1"/>
</dbReference>
<dbReference type="GO" id="GO:0004820">
    <property type="term" value="F:glycine-tRNA ligase activity"/>
    <property type="evidence" value="ECO:0007669"/>
    <property type="project" value="UniProtKB-UniRule"/>
</dbReference>
<dbReference type="EMBL" id="PHIG01000052">
    <property type="protein sequence ID" value="PJK27956.1"/>
    <property type="molecule type" value="Genomic_DNA"/>
</dbReference>
<keyword evidence="7 11" id="KW-0067">ATP-binding</keyword>
<dbReference type="GO" id="GO:0004814">
    <property type="term" value="F:arginine-tRNA ligase activity"/>
    <property type="evidence" value="ECO:0007669"/>
    <property type="project" value="InterPro"/>
</dbReference>
<dbReference type="OrthoDB" id="9775440at2"/>
<evidence type="ECO:0000313" key="14">
    <source>
        <dbReference type="Proteomes" id="UP000229498"/>
    </source>
</evidence>
<evidence type="ECO:0000256" key="9">
    <source>
        <dbReference type="ARBA" id="ARBA00023146"/>
    </source>
</evidence>
<dbReference type="Proteomes" id="UP000229498">
    <property type="component" value="Unassembled WGS sequence"/>
</dbReference>
<proteinExistence type="inferred from homology"/>
<evidence type="ECO:0000256" key="2">
    <source>
        <dbReference type="ARBA" id="ARBA00008226"/>
    </source>
</evidence>
<evidence type="ECO:0000256" key="1">
    <source>
        <dbReference type="ARBA" id="ARBA00004496"/>
    </source>
</evidence>
<keyword evidence="4 11" id="KW-0963">Cytoplasm</keyword>
<dbReference type="InterPro" id="IPR015944">
    <property type="entry name" value="Gly-tRNA-synth_bsu"/>
</dbReference>
<dbReference type="GO" id="GO:0006426">
    <property type="term" value="P:glycyl-tRNA aminoacylation"/>
    <property type="evidence" value="ECO:0007669"/>
    <property type="project" value="UniProtKB-UniRule"/>
</dbReference>
<name>A0A2M9FWW9_9PROT</name>
<dbReference type="PANTHER" id="PTHR30075">
    <property type="entry name" value="GLYCYL-TRNA SYNTHETASE"/>
    <property type="match status" value="1"/>
</dbReference>
<dbReference type="PRINTS" id="PR01045">
    <property type="entry name" value="TRNASYNTHGB"/>
</dbReference>
<protein>
    <recommendedName>
        <fullName evidence="11">Glycine--tRNA ligase beta subunit</fullName>
        <ecNumber evidence="11">6.1.1.14</ecNumber>
    </recommendedName>
    <alternativeName>
        <fullName evidence="11">Glycyl-tRNA synthetase beta subunit</fullName>
        <shortName evidence="11">GlyRS</shortName>
    </alternativeName>
</protein>
<sequence>MAELLLELFSEEIPARMQDRAAADLARLLNDALTEAGLDVSKPVHHSTPRRLTVVLEEVPEATADVREERKGPKADAPEKAVNGFLGSVGLSRDQVEERETPKGTFLFAVIEKPGQPTAEILPGLIEGAIQKLPWPKSMRWGAHQVRWVRPLHSILCLFGGEVVPVSYGPVTSSNTTRGHRFHAPDAFAVTDFADYRAKLRAAKVMLDRDERKRVINDGAMDSQPRGILYQADPRLLDEVAGLVEWPVPVWGRIDDAFMDVPREVLESSMATHQKYFCAVNDSTDGSLAPYFIAVANLEAEDGGQAIVAGNEKVLRARLSDAKFFWDKDRERSLESRVSDLDPIVFHAAMGSMRRKAERLADLARWLAPKVGADEGDAHRAGILAKADLTTEMVGEFPELQGFMGRYYARHDGEPEALADAIRWHYSPAGPGDLCPSDPVSVAVALADKLDTLAGFFGIGEKPTGSKDPYALRRAALGVIRLILENGIRLNLSATFNHALRAIAGDFSEEHQKMYFDRHREGEAFRAQTTIELLDFIADRLKVTLREQGVRHDLITAVFALGGEDDLVRLTWQVEALQRLVESEDGGNLLAAYRRAANILRIEEKKDGAVHSGPADRGAFVEAAEAELGEALAAALEKADAALASEDFGGAMSAMAALRGPVDAFFDNVTVNADDAALRANRLKLLAEIRATLHRVADFSKIEG</sequence>
<dbReference type="HAMAP" id="MF_00255">
    <property type="entry name" value="Gly_tRNA_synth_beta"/>
    <property type="match status" value="1"/>
</dbReference>
<dbReference type="GO" id="GO:0005524">
    <property type="term" value="F:ATP binding"/>
    <property type="evidence" value="ECO:0007669"/>
    <property type="project" value="UniProtKB-UniRule"/>
</dbReference>
<keyword evidence="9 11" id="KW-0030">Aminoacyl-tRNA synthetase</keyword>
<organism evidence="13 14">
    <name type="scientific">Minwuia thermotolerans</name>
    <dbReference type="NCBI Taxonomy" id="2056226"/>
    <lineage>
        <taxon>Bacteria</taxon>
        <taxon>Pseudomonadati</taxon>
        <taxon>Pseudomonadota</taxon>
        <taxon>Alphaproteobacteria</taxon>
        <taxon>Minwuiales</taxon>
        <taxon>Minwuiaceae</taxon>
        <taxon>Minwuia</taxon>
    </lineage>
</organism>